<name>A0ABW8AJY0_9ACTN</name>
<reference evidence="1 2" key="1">
    <citation type="submission" date="2024-10" db="EMBL/GenBank/DDBJ databases">
        <title>The Natural Products Discovery Center: Release of the First 8490 Sequenced Strains for Exploring Actinobacteria Biosynthetic Diversity.</title>
        <authorList>
            <person name="Kalkreuter E."/>
            <person name="Kautsar S.A."/>
            <person name="Yang D."/>
            <person name="Bader C.D."/>
            <person name="Teijaro C.N."/>
            <person name="Fluegel L."/>
            <person name="Davis C.M."/>
            <person name="Simpson J.R."/>
            <person name="Lauterbach L."/>
            <person name="Steele A.D."/>
            <person name="Gui C."/>
            <person name="Meng S."/>
            <person name="Li G."/>
            <person name="Viehrig K."/>
            <person name="Ye F."/>
            <person name="Su P."/>
            <person name="Kiefer A.F."/>
            <person name="Nichols A."/>
            <person name="Cepeda A.J."/>
            <person name="Yan W."/>
            <person name="Fan B."/>
            <person name="Jiang Y."/>
            <person name="Adhikari A."/>
            <person name="Zheng C.-J."/>
            <person name="Schuster L."/>
            <person name="Cowan T.M."/>
            <person name="Smanski M.J."/>
            <person name="Chevrette M.G."/>
            <person name="De Carvalho L.P.S."/>
            <person name="Shen B."/>
        </authorList>
    </citation>
    <scope>NUCLEOTIDE SEQUENCE [LARGE SCALE GENOMIC DNA]</scope>
    <source>
        <strain evidence="1 2">NPDC049639</strain>
    </source>
</reference>
<comment type="caution">
    <text evidence="1">The sequence shown here is derived from an EMBL/GenBank/DDBJ whole genome shotgun (WGS) entry which is preliminary data.</text>
</comment>
<proteinExistence type="predicted"/>
<dbReference type="EMBL" id="JBITLV010000002">
    <property type="protein sequence ID" value="MFI7586678.1"/>
    <property type="molecule type" value="Genomic_DNA"/>
</dbReference>
<protein>
    <submittedName>
        <fullName evidence="1">DUF6912 family protein</fullName>
    </submittedName>
</protein>
<dbReference type="InterPro" id="IPR054206">
    <property type="entry name" value="DUF6912"/>
</dbReference>
<accession>A0ABW8AJY0</accession>
<dbReference type="Proteomes" id="UP001612915">
    <property type="component" value="Unassembled WGS sequence"/>
</dbReference>
<dbReference type="Pfam" id="PF21853">
    <property type="entry name" value="DUF6912"/>
    <property type="match status" value="1"/>
</dbReference>
<gene>
    <name evidence="1" type="ORF">ACIB24_06335</name>
</gene>
<evidence type="ECO:0000313" key="1">
    <source>
        <dbReference type="EMBL" id="MFI7586678.1"/>
    </source>
</evidence>
<organism evidence="1 2">
    <name type="scientific">Spongisporangium articulatum</name>
    <dbReference type="NCBI Taxonomy" id="3362603"/>
    <lineage>
        <taxon>Bacteria</taxon>
        <taxon>Bacillati</taxon>
        <taxon>Actinomycetota</taxon>
        <taxon>Actinomycetes</taxon>
        <taxon>Kineosporiales</taxon>
        <taxon>Kineosporiaceae</taxon>
        <taxon>Spongisporangium</taxon>
    </lineage>
</organism>
<sequence length="163" mass="17222">MRVYVPMTLPGLADWSKNGVAEPVSAHAVTPGVREWYTEGDLEELEYAVLLDAARASLDLLEYDFDAPRRRVVVAVDVPDAAVGAPAYDAPSRSAVVVQVPLGADAIVSVHVDEESAVATVEAAVEALPAARLGDEDAAFALDEAEACDLLWYDASEVEGLIG</sequence>
<keyword evidence="2" id="KW-1185">Reference proteome</keyword>
<dbReference type="RefSeq" id="WP_398276895.1">
    <property type="nucleotide sequence ID" value="NZ_JBITLV010000002.1"/>
</dbReference>
<evidence type="ECO:0000313" key="2">
    <source>
        <dbReference type="Proteomes" id="UP001612915"/>
    </source>
</evidence>